<sequence>MKSPARAFLSLLVLCIIGTGIFFGVIMGLDIYNALEKSSIKKNISVKPENIKGKQALVNSSSIDENRFTFFDTLDDPSMSKFIGLNEKV</sequence>
<keyword evidence="1" id="KW-0812">Transmembrane</keyword>
<evidence type="ECO:0000313" key="2">
    <source>
        <dbReference type="EMBL" id="SVC61319.1"/>
    </source>
</evidence>
<keyword evidence="1" id="KW-0472">Membrane</keyword>
<name>A0A382NJE7_9ZZZZ</name>
<reference evidence="2" key="1">
    <citation type="submission" date="2018-05" db="EMBL/GenBank/DDBJ databases">
        <authorList>
            <person name="Lanie J.A."/>
            <person name="Ng W.-L."/>
            <person name="Kazmierczak K.M."/>
            <person name="Andrzejewski T.M."/>
            <person name="Davidsen T.M."/>
            <person name="Wayne K.J."/>
            <person name="Tettelin H."/>
            <person name="Glass J.I."/>
            <person name="Rusch D."/>
            <person name="Podicherti R."/>
            <person name="Tsui H.-C.T."/>
            <person name="Winkler M.E."/>
        </authorList>
    </citation>
    <scope>NUCLEOTIDE SEQUENCE</scope>
</reference>
<dbReference type="EMBL" id="UINC01100904">
    <property type="protein sequence ID" value="SVC61319.1"/>
    <property type="molecule type" value="Genomic_DNA"/>
</dbReference>
<proteinExistence type="predicted"/>
<dbReference type="AlphaFoldDB" id="A0A382NJE7"/>
<accession>A0A382NJE7</accession>
<protein>
    <submittedName>
        <fullName evidence="2">Uncharacterized protein</fullName>
    </submittedName>
</protein>
<keyword evidence="1" id="KW-1133">Transmembrane helix</keyword>
<evidence type="ECO:0000256" key="1">
    <source>
        <dbReference type="SAM" id="Phobius"/>
    </source>
</evidence>
<organism evidence="2">
    <name type="scientific">marine metagenome</name>
    <dbReference type="NCBI Taxonomy" id="408172"/>
    <lineage>
        <taxon>unclassified sequences</taxon>
        <taxon>metagenomes</taxon>
        <taxon>ecological metagenomes</taxon>
    </lineage>
</organism>
<feature type="transmembrane region" description="Helical" evidence="1">
    <location>
        <begin position="6"/>
        <end position="32"/>
    </location>
</feature>
<gene>
    <name evidence="2" type="ORF">METZ01_LOCUS314173</name>
</gene>
<feature type="non-terminal residue" evidence="2">
    <location>
        <position position="89"/>
    </location>
</feature>